<evidence type="ECO:0000259" key="4">
    <source>
        <dbReference type="PROSITE" id="PS51203"/>
    </source>
</evidence>
<evidence type="ECO:0000256" key="2">
    <source>
        <dbReference type="RuleBase" id="RU003616"/>
    </source>
</evidence>
<dbReference type="CDD" id="cd06464">
    <property type="entry name" value="ACD_sHsps-like"/>
    <property type="match status" value="1"/>
</dbReference>
<evidence type="ECO:0000313" key="6">
    <source>
        <dbReference type="Proteomes" id="UP000075683"/>
    </source>
</evidence>
<dbReference type="Proteomes" id="UP000075683">
    <property type="component" value="Unassembled WGS sequence"/>
</dbReference>
<dbReference type="InterPro" id="IPR031107">
    <property type="entry name" value="Small_HSP"/>
</dbReference>
<dbReference type="EMBL" id="LQYT01000133">
    <property type="protein sequence ID" value="KYD08995.1"/>
    <property type="molecule type" value="Genomic_DNA"/>
</dbReference>
<dbReference type="STRING" id="301148.B4135_3906"/>
<feature type="domain" description="CS" evidence="4">
    <location>
        <begin position="36"/>
        <end position="143"/>
    </location>
</feature>
<dbReference type="RefSeq" id="WP_061570043.1">
    <property type="nucleotide sequence ID" value="NZ_JBAIZG010000058.1"/>
</dbReference>
<dbReference type="PATRIC" id="fig|301148.3.peg.1974"/>
<dbReference type="OrthoDB" id="1806521at2"/>
<reference evidence="5 6" key="1">
    <citation type="submission" date="2016-01" db="EMBL/GenBank/DDBJ databases">
        <title>Draft Genome Sequences of Seven Thermophilic Sporeformers Isolated from Foods.</title>
        <authorList>
            <person name="Berendsen E.M."/>
            <person name="Wells-Bennik M.H."/>
            <person name="Krawcyk A.O."/>
            <person name="De Jong A."/>
            <person name="Holsappel S."/>
            <person name="Eijlander R.T."/>
            <person name="Kuipers O.P."/>
        </authorList>
    </citation>
    <scope>NUCLEOTIDE SEQUENCE [LARGE SCALE GENOMIC DNA]</scope>
    <source>
        <strain evidence="5 6">B4135</strain>
    </source>
</reference>
<dbReference type="AlphaFoldDB" id="A0A150L9R1"/>
<dbReference type="InterPro" id="IPR002068">
    <property type="entry name" value="A-crystallin/Hsp20_dom"/>
</dbReference>
<gene>
    <name evidence="5" type="ORF">B4135_3906</name>
</gene>
<evidence type="ECO:0000259" key="3">
    <source>
        <dbReference type="PROSITE" id="PS01031"/>
    </source>
</evidence>
<dbReference type="PROSITE" id="PS01031">
    <property type="entry name" value="SHSP"/>
    <property type="match status" value="1"/>
</dbReference>
<feature type="domain" description="SHSP" evidence="3">
    <location>
        <begin position="32"/>
        <end position="145"/>
    </location>
</feature>
<evidence type="ECO:0000256" key="1">
    <source>
        <dbReference type="PROSITE-ProRule" id="PRU00285"/>
    </source>
</evidence>
<organism evidence="5 6">
    <name type="scientific">Caldibacillus debilis</name>
    <dbReference type="NCBI Taxonomy" id="301148"/>
    <lineage>
        <taxon>Bacteria</taxon>
        <taxon>Bacillati</taxon>
        <taxon>Bacillota</taxon>
        <taxon>Bacilli</taxon>
        <taxon>Bacillales</taxon>
        <taxon>Bacillaceae</taxon>
        <taxon>Caldibacillus</taxon>
    </lineage>
</organism>
<dbReference type="Gene3D" id="2.60.40.790">
    <property type="match status" value="1"/>
</dbReference>
<dbReference type="InterPro" id="IPR007052">
    <property type="entry name" value="CS_dom"/>
</dbReference>
<comment type="similarity">
    <text evidence="1 2">Belongs to the small heat shock protein (HSP20) family.</text>
</comment>
<sequence length="145" mass="16694">MSLIPYDPFREFSSLTKNLSRFFADFPSIFPYDHPFQQIRVDIRETEEELIATCDLPGLKKKDDVKIEIHDQTLVISGKIEQSAELRDEKYHRRERISGSFHRSVLLPAPVSADGAKATYRNGILEIRMPKLKGTGNQGIDIEFR</sequence>
<dbReference type="InterPro" id="IPR008978">
    <property type="entry name" value="HSP20-like_chaperone"/>
</dbReference>
<comment type="caution">
    <text evidence="5">The sequence shown here is derived from an EMBL/GenBank/DDBJ whole genome shotgun (WGS) entry which is preliminary data.</text>
</comment>
<evidence type="ECO:0000313" key="5">
    <source>
        <dbReference type="EMBL" id="KYD08995.1"/>
    </source>
</evidence>
<name>A0A150L9R1_9BACI</name>
<dbReference type="PROSITE" id="PS51203">
    <property type="entry name" value="CS"/>
    <property type="match status" value="1"/>
</dbReference>
<accession>A0A150L9R1</accession>
<dbReference type="SUPFAM" id="SSF49764">
    <property type="entry name" value="HSP20-like chaperones"/>
    <property type="match status" value="1"/>
</dbReference>
<dbReference type="Pfam" id="PF00011">
    <property type="entry name" value="HSP20"/>
    <property type="match status" value="1"/>
</dbReference>
<protein>
    <submittedName>
        <fullName evidence="5">Uncharacterized protein</fullName>
    </submittedName>
</protein>
<dbReference type="PANTHER" id="PTHR11527">
    <property type="entry name" value="HEAT-SHOCK PROTEIN 20 FAMILY MEMBER"/>
    <property type="match status" value="1"/>
</dbReference>
<proteinExistence type="inferred from homology"/>